<gene>
    <name evidence="2" type="ORF">CYMTET_50199</name>
</gene>
<dbReference type="EMBL" id="LGRX02033791">
    <property type="protein sequence ID" value="KAK3239901.1"/>
    <property type="molecule type" value="Genomic_DNA"/>
</dbReference>
<sequence>MARIAEEEAKQSPASPLLSQDEFTSGSHDVQNSRALQEHWESNSFRTNVFWNKAAKNPALKSHKDPRQLKLNHAPDTTLERTIVRAGALFSLDQTQWKLGMEKTWPSVVEDGFKVTKITRTFKGVKLHLQRINTYSDSRVPEQLRQSSFVAIETEDHFRRVLDECPYTEEWTRGQTFNLIAAKFDSGDPDLAAEAMHGLWEMSVERKHHAFFTKGLLSRITAALSHGNILACVYAAATVWSLGVTASLRAQLVELEVVPPLVELIRLTNAYGKKETETSKKGSKSFVTEYRMTPSPDGKRHSDANEEAASPVPDQIGPNIHQQARAVPSFSLDALRGSALF</sequence>
<feature type="region of interest" description="Disordered" evidence="1">
    <location>
        <begin position="1"/>
        <end position="32"/>
    </location>
</feature>
<comment type="caution">
    <text evidence="2">The sequence shown here is derived from an EMBL/GenBank/DDBJ whole genome shotgun (WGS) entry which is preliminary data.</text>
</comment>
<dbReference type="Gene3D" id="1.25.10.10">
    <property type="entry name" value="Leucine-rich Repeat Variant"/>
    <property type="match status" value="1"/>
</dbReference>
<organism evidence="2 3">
    <name type="scientific">Cymbomonas tetramitiformis</name>
    <dbReference type="NCBI Taxonomy" id="36881"/>
    <lineage>
        <taxon>Eukaryota</taxon>
        <taxon>Viridiplantae</taxon>
        <taxon>Chlorophyta</taxon>
        <taxon>Pyramimonadophyceae</taxon>
        <taxon>Pyramimonadales</taxon>
        <taxon>Pyramimonadaceae</taxon>
        <taxon>Cymbomonas</taxon>
    </lineage>
</organism>
<name>A0AAE0ETD2_9CHLO</name>
<keyword evidence="3" id="KW-1185">Reference proteome</keyword>
<feature type="compositionally biased region" description="Basic and acidic residues" evidence="1">
    <location>
        <begin position="1"/>
        <end position="10"/>
    </location>
</feature>
<dbReference type="SUPFAM" id="SSF48371">
    <property type="entry name" value="ARM repeat"/>
    <property type="match status" value="1"/>
</dbReference>
<accession>A0AAE0ETD2</accession>
<proteinExistence type="predicted"/>
<dbReference type="Proteomes" id="UP001190700">
    <property type="component" value="Unassembled WGS sequence"/>
</dbReference>
<evidence type="ECO:0000313" key="2">
    <source>
        <dbReference type="EMBL" id="KAK3239901.1"/>
    </source>
</evidence>
<feature type="compositionally biased region" description="Polar residues" evidence="1">
    <location>
        <begin position="12"/>
        <end position="32"/>
    </location>
</feature>
<protein>
    <submittedName>
        <fullName evidence="2">Uncharacterized protein</fullName>
    </submittedName>
</protein>
<dbReference type="AlphaFoldDB" id="A0AAE0ETD2"/>
<evidence type="ECO:0000313" key="3">
    <source>
        <dbReference type="Proteomes" id="UP001190700"/>
    </source>
</evidence>
<dbReference type="InterPro" id="IPR016024">
    <property type="entry name" value="ARM-type_fold"/>
</dbReference>
<evidence type="ECO:0000256" key="1">
    <source>
        <dbReference type="SAM" id="MobiDB-lite"/>
    </source>
</evidence>
<dbReference type="InterPro" id="IPR011989">
    <property type="entry name" value="ARM-like"/>
</dbReference>
<feature type="region of interest" description="Disordered" evidence="1">
    <location>
        <begin position="276"/>
        <end position="318"/>
    </location>
</feature>
<reference evidence="2 3" key="1">
    <citation type="journal article" date="2015" name="Genome Biol. Evol.">
        <title>Comparative Genomics of a Bacterivorous Green Alga Reveals Evolutionary Causalities and Consequences of Phago-Mixotrophic Mode of Nutrition.</title>
        <authorList>
            <person name="Burns J.A."/>
            <person name="Paasch A."/>
            <person name="Narechania A."/>
            <person name="Kim E."/>
        </authorList>
    </citation>
    <scope>NUCLEOTIDE SEQUENCE [LARGE SCALE GENOMIC DNA]</scope>
    <source>
        <strain evidence="2 3">PLY_AMNH</strain>
    </source>
</reference>